<evidence type="ECO:0000256" key="2">
    <source>
        <dbReference type="ARBA" id="ARBA00022553"/>
    </source>
</evidence>
<dbReference type="SUPFAM" id="SSF63829">
    <property type="entry name" value="Calcium-dependent phosphotriesterase"/>
    <property type="match status" value="1"/>
</dbReference>
<dbReference type="PANTHER" id="PTHR10426:SF88">
    <property type="entry name" value="ADIPOCYTE PLASMA MEMBRANE-ASSOCIATED PROTEIN HEMOMUCIN-RELATED"/>
    <property type="match status" value="1"/>
</dbReference>
<comment type="caution">
    <text evidence="5">The sequence shown here is derived from an EMBL/GenBank/DDBJ whole genome shotgun (WGS) entry which is preliminary data.</text>
</comment>
<gene>
    <name evidence="5" type="primary">g12664</name>
    <name evidence="5" type="ORF">VP750_LOCUS11259</name>
</gene>
<sequence length="398" mass="43533">MVNWAGLAGILACVGGIFAGRLYKGTDLPLPYPAIVPVGRYHPDKLPSFGPLEGPYATNEKLKNATKLFEGQIHGSESVALARDGSLWMLDKYGYVWRAPEDGKGSYALEKEPLAQLGPGRPLGFDFDKQGNLIVCNSGSGLVMLEKDSKKVVLLTSRVSADDPLDPDSTIDYINDVVAASDGIIYFTDSVQGIMPRRNAYGFWDTMEAYMLTLFQGEPSGRLLSYNPATRKTHVVAQEFWFANGVALSKDEDFIAVVETNTQTVHKVWLTGAKAGQKEVLISKMPGFLDGITTSSTGTFWVAVVVPKMDLVRYLSNKVVRFVVAWLPQEVKPPVPEWGAVVEVHPDGRALQALYDSDGTHVQRISAVTEAGDRLYFGNLAGDYVSFIQKPAETCEQT</sequence>
<dbReference type="Gene3D" id="2.120.10.30">
    <property type="entry name" value="TolB, C-terminal domain"/>
    <property type="match status" value="1"/>
</dbReference>
<keyword evidence="6" id="KW-1185">Reference proteome</keyword>
<evidence type="ECO:0000313" key="5">
    <source>
        <dbReference type="EMBL" id="CAL5229353.1"/>
    </source>
</evidence>
<evidence type="ECO:0000259" key="4">
    <source>
        <dbReference type="Pfam" id="PF03088"/>
    </source>
</evidence>
<dbReference type="InterPro" id="IPR011042">
    <property type="entry name" value="6-blade_b-propeller_TolB-like"/>
</dbReference>
<protein>
    <submittedName>
        <fullName evidence="5">G12664 protein</fullName>
    </submittedName>
</protein>
<evidence type="ECO:0000256" key="3">
    <source>
        <dbReference type="ARBA" id="ARBA00023180"/>
    </source>
</evidence>
<organism evidence="5 6">
    <name type="scientific">Coccomyxa viridis</name>
    <dbReference type="NCBI Taxonomy" id="1274662"/>
    <lineage>
        <taxon>Eukaryota</taxon>
        <taxon>Viridiplantae</taxon>
        <taxon>Chlorophyta</taxon>
        <taxon>core chlorophytes</taxon>
        <taxon>Trebouxiophyceae</taxon>
        <taxon>Trebouxiophyceae incertae sedis</taxon>
        <taxon>Coccomyxaceae</taxon>
        <taxon>Coccomyxa</taxon>
    </lineage>
</organism>
<keyword evidence="2" id="KW-0597">Phosphoprotein</keyword>
<dbReference type="Proteomes" id="UP001497392">
    <property type="component" value="Unassembled WGS sequence"/>
</dbReference>
<evidence type="ECO:0000256" key="1">
    <source>
        <dbReference type="ARBA" id="ARBA00009191"/>
    </source>
</evidence>
<dbReference type="Pfam" id="PF03088">
    <property type="entry name" value="Str_synth"/>
    <property type="match status" value="1"/>
</dbReference>
<comment type="similarity">
    <text evidence="1">Belongs to the strictosidine synthase family.</text>
</comment>
<dbReference type="PANTHER" id="PTHR10426">
    <property type="entry name" value="STRICTOSIDINE SYNTHASE-RELATED"/>
    <property type="match status" value="1"/>
</dbReference>
<proteinExistence type="inferred from homology"/>
<dbReference type="InterPro" id="IPR018119">
    <property type="entry name" value="Strictosidine_synth_cons-reg"/>
</dbReference>
<evidence type="ECO:0000313" key="6">
    <source>
        <dbReference type="Proteomes" id="UP001497392"/>
    </source>
</evidence>
<feature type="domain" description="Strictosidine synthase conserved region" evidence="4">
    <location>
        <begin position="179"/>
        <end position="272"/>
    </location>
</feature>
<name>A0ABP1GF74_9CHLO</name>
<reference evidence="5 6" key="1">
    <citation type="submission" date="2024-06" db="EMBL/GenBank/DDBJ databases">
        <authorList>
            <person name="Kraege A."/>
            <person name="Thomma B."/>
        </authorList>
    </citation>
    <scope>NUCLEOTIDE SEQUENCE [LARGE SCALE GENOMIC DNA]</scope>
</reference>
<keyword evidence="3" id="KW-0325">Glycoprotein</keyword>
<accession>A0ABP1GF74</accession>
<dbReference type="EMBL" id="CAXHTA020000020">
    <property type="protein sequence ID" value="CAL5229353.1"/>
    <property type="molecule type" value="Genomic_DNA"/>
</dbReference>
<dbReference type="Pfam" id="PF20067">
    <property type="entry name" value="SSL_N"/>
    <property type="match status" value="1"/>
</dbReference>